<evidence type="ECO:0000256" key="4">
    <source>
        <dbReference type="ARBA" id="ARBA00022989"/>
    </source>
</evidence>
<dbReference type="EMBL" id="CAACVG010006049">
    <property type="protein sequence ID" value="VEN39877.1"/>
    <property type="molecule type" value="Genomic_DNA"/>
</dbReference>
<dbReference type="GO" id="GO:0004930">
    <property type="term" value="F:G protein-coupled receptor activity"/>
    <property type="evidence" value="ECO:0007669"/>
    <property type="project" value="InterPro"/>
</dbReference>
<evidence type="ECO:0000256" key="2">
    <source>
        <dbReference type="ARBA" id="ARBA00010663"/>
    </source>
</evidence>
<dbReference type="AlphaFoldDB" id="A0A653BY46"/>
<proteinExistence type="inferred from homology"/>
<keyword evidence="3 6" id="KW-0812">Transmembrane</keyword>
<protein>
    <recommendedName>
        <fullName evidence="7">G-protein coupled receptors family 1 profile domain-containing protein</fullName>
    </recommendedName>
</protein>
<sequence>MGSVYLFHEQYLYNSACCSCRPDGADVWKDHPTADGKILYSVITPIICSFGICGNSISLIVLMKKELTGSIYTYLAVLAAMDLLMSISLFLGGLSRGFLFYKGWATYDALIGLPLCGAIGTLSIMATVGVTIDRVLYLWNPVCCTKPKFCNPKIARRIMLFGFFLSILLNLPYCFIFYWDGTTLATTAFFDSRFYGIFNWIMLVCFSFVPAIILILGNGFLIASLRRAKEVTNKVGKRKKDNTHLTITLISIIVLFLITEIPSSLVNRTRAVSVLFSGDHDRAKSTALEVIRQLCTILGAVNVTVNFFFYYMFCPAFCKALVKGLKNRTVDIKKTMHINVFVVNSKSKVTRVINTEVTNI</sequence>
<feature type="transmembrane region" description="Helical" evidence="6">
    <location>
        <begin position="290"/>
        <end position="313"/>
    </location>
</feature>
<feature type="transmembrane region" description="Helical" evidence="6">
    <location>
        <begin position="71"/>
        <end position="91"/>
    </location>
</feature>
<keyword evidence="5 6" id="KW-0472">Membrane</keyword>
<evidence type="ECO:0000259" key="7">
    <source>
        <dbReference type="PROSITE" id="PS50262"/>
    </source>
</evidence>
<reference evidence="8 9" key="1">
    <citation type="submission" date="2019-01" db="EMBL/GenBank/DDBJ databases">
        <authorList>
            <person name="Sayadi A."/>
        </authorList>
    </citation>
    <scope>NUCLEOTIDE SEQUENCE [LARGE SCALE GENOMIC DNA]</scope>
</reference>
<organism evidence="8 9">
    <name type="scientific">Callosobruchus maculatus</name>
    <name type="common">Southern cowpea weevil</name>
    <name type="synonym">Pulse bruchid</name>
    <dbReference type="NCBI Taxonomy" id="64391"/>
    <lineage>
        <taxon>Eukaryota</taxon>
        <taxon>Metazoa</taxon>
        <taxon>Ecdysozoa</taxon>
        <taxon>Arthropoda</taxon>
        <taxon>Hexapoda</taxon>
        <taxon>Insecta</taxon>
        <taxon>Pterygota</taxon>
        <taxon>Neoptera</taxon>
        <taxon>Endopterygota</taxon>
        <taxon>Coleoptera</taxon>
        <taxon>Polyphaga</taxon>
        <taxon>Cucujiformia</taxon>
        <taxon>Chrysomeloidea</taxon>
        <taxon>Chrysomelidae</taxon>
        <taxon>Bruchinae</taxon>
        <taxon>Bruchini</taxon>
        <taxon>Callosobruchus</taxon>
    </lineage>
</organism>
<evidence type="ECO:0000313" key="9">
    <source>
        <dbReference type="Proteomes" id="UP000410492"/>
    </source>
</evidence>
<dbReference type="PANTHER" id="PTHR46641:SF25">
    <property type="entry name" value="CNMAMIDE RECEPTOR-RELATED"/>
    <property type="match status" value="1"/>
</dbReference>
<evidence type="ECO:0000256" key="3">
    <source>
        <dbReference type="ARBA" id="ARBA00022692"/>
    </source>
</evidence>
<comment type="similarity">
    <text evidence="2">Belongs to the G-protein coupled receptor 1 family.</text>
</comment>
<dbReference type="InterPro" id="IPR017452">
    <property type="entry name" value="GPCR_Rhodpsn_7TM"/>
</dbReference>
<dbReference type="CDD" id="cd14978">
    <property type="entry name" value="7tmA_FMRFamide_R-like"/>
    <property type="match status" value="1"/>
</dbReference>
<feature type="transmembrane region" description="Helical" evidence="6">
    <location>
        <begin position="158"/>
        <end position="179"/>
    </location>
</feature>
<dbReference type="InterPro" id="IPR000276">
    <property type="entry name" value="GPCR_Rhodpsn"/>
</dbReference>
<dbReference type="PROSITE" id="PS50262">
    <property type="entry name" value="G_PROTEIN_RECEP_F1_2"/>
    <property type="match status" value="1"/>
</dbReference>
<dbReference type="SUPFAM" id="SSF81321">
    <property type="entry name" value="Family A G protein-coupled receptor-like"/>
    <property type="match status" value="1"/>
</dbReference>
<feature type="transmembrane region" description="Helical" evidence="6">
    <location>
        <begin position="111"/>
        <end position="137"/>
    </location>
</feature>
<evidence type="ECO:0000256" key="6">
    <source>
        <dbReference type="SAM" id="Phobius"/>
    </source>
</evidence>
<feature type="transmembrane region" description="Helical" evidence="6">
    <location>
        <begin position="38"/>
        <end position="62"/>
    </location>
</feature>
<evidence type="ECO:0000256" key="5">
    <source>
        <dbReference type="ARBA" id="ARBA00023136"/>
    </source>
</evidence>
<dbReference type="Pfam" id="PF00001">
    <property type="entry name" value="7tm_1"/>
    <property type="match status" value="1"/>
</dbReference>
<feature type="transmembrane region" description="Helical" evidence="6">
    <location>
        <begin position="199"/>
        <end position="223"/>
    </location>
</feature>
<dbReference type="InterPro" id="IPR052954">
    <property type="entry name" value="GPCR-Ligand_Int"/>
</dbReference>
<evidence type="ECO:0000313" key="8">
    <source>
        <dbReference type="EMBL" id="VEN39877.1"/>
    </source>
</evidence>
<evidence type="ECO:0000256" key="1">
    <source>
        <dbReference type="ARBA" id="ARBA00004370"/>
    </source>
</evidence>
<keyword evidence="9" id="KW-1185">Reference proteome</keyword>
<comment type="subcellular location">
    <subcellularLocation>
        <location evidence="1">Membrane</location>
    </subcellularLocation>
</comment>
<dbReference type="PANTHER" id="PTHR46641">
    <property type="entry name" value="FMRFAMIDE RECEPTOR-RELATED"/>
    <property type="match status" value="1"/>
</dbReference>
<feature type="transmembrane region" description="Helical" evidence="6">
    <location>
        <begin position="244"/>
        <end position="265"/>
    </location>
</feature>
<dbReference type="OrthoDB" id="10011262at2759"/>
<feature type="domain" description="G-protein coupled receptors family 1 profile" evidence="7">
    <location>
        <begin position="54"/>
        <end position="310"/>
    </location>
</feature>
<dbReference type="GO" id="GO:0016020">
    <property type="term" value="C:membrane"/>
    <property type="evidence" value="ECO:0007669"/>
    <property type="project" value="UniProtKB-SubCell"/>
</dbReference>
<keyword evidence="4 6" id="KW-1133">Transmembrane helix</keyword>
<dbReference type="Gene3D" id="1.20.1070.10">
    <property type="entry name" value="Rhodopsin 7-helix transmembrane proteins"/>
    <property type="match status" value="1"/>
</dbReference>
<dbReference type="Proteomes" id="UP000410492">
    <property type="component" value="Unassembled WGS sequence"/>
</dbReference>
<gene>
    <name evidence="8" type="ORF">CALMAC_LOCUS4240</name>
</gene>
<name>A0A653BY46_CALMS</name>
<accession>A0A653BY46</accession>